<comment type="caution">
    <text evidence="7">The sequence shown here is derived from an EMBL/GenBank/DDBJ whole genome shotgun (WGS) entry which is preliminary data.</text>
</comment>
<dbReference type="GO" id="GO:0003924">
    <property type="term" value="F:GTPase activity"/>
    <property type="evidence" value="ECO:0007669"/>
    <property type="project" value="UniProtKB-UniRule"/>
</dbReference>
<dbReference type="InterPro" id="IPR004881">
    <property type="entry name" value="Ribosome_biogen_GTPase_RsgA"/>
</dbReference>
<keyword evidence="3" id="KW-0862">Zinc</keyword>
<dbReference type="Gene3D" id="1.10.40.50">
    <property type="entry name" value="Probable gtpase engc, domain 3"/>
    <property type="match status" value="1"/>
</dbReference>
<feature type="compositionally biased region" description="Basic and acidic residues" evidence="4">
    <location>
        <begin position="17"/>
        <end position="34"/>
    </location>
</feature>
<feature type="binding site" evidence="3">
    <location>
        <position position="308"/>
    </location>
    <ligand>
        <name>Zn(2+)</name>
        <dbReference type="ChEBI" id="CHEBI:29105"/>
    </ligand>
</feature>
<feature type="binding site" evidence="3">
    <location>
        <begin position="219"/>
        <end position="227"/>
    </location>
    <ligand>
        <name>GTP</name>
        <dbReference type="ChEBI" id="CHEBI:37565"/>
    </ligand>
</feature>
<dbReference type="Proteomes" id="UP000614811">
    <property type="component" value="Unassembled WGS sequence"/>
</dbReference>
<feature type="binding site" evidence="3">
    <location>
        <begin position="163"/>
        <end position="166"/>
    </location>
    <ligand>
        <name>GTP</name>
        <dbReference type="ChEBI" id="CHEBI:37565"/>
    </ligand>
</feature>
<dbReference type="EMBL" id="BMXA01000003">
    <property type="protein sequence ID" value="GHA11563.1"/>
    <property type="molecule type" value="Genomic_DNA"/>
</dbReference>
<accession>A0A918RTE5</accession>
<evidence type="ECO:0000259" key="5">
    <source>
        <dbReference type="PROSITE" id="PS50936"/>
    </source>
</evidence>
<dbReference type="InterPro" id="IPR030378">
    <property type="entry name" value="G_CP_dom"/>
</dbReference>
<keyword evidence="3" id="KW-0699">rRNA-binding</keyword>
<dbReference type="GO" id="GO:0005737">
    <property type="term" value="C:cytoplasm"/>
    <property type="evidence" value="ECO:0007669"/>
    <property type="project" value="UniProtKB-SubCell"/>
</dbReference>
<keyword evidence="2 3" id="KW-0342">GTP-binding</keyword>
<dbReference type="PANTHER" id="PTHR32120:SF11">
    <property type="entry name" value="SMALL RIBOSOMAL SUBUNIT BIOGENESIS GTPASE RSGA 1, MITOCHONDRIAL-RELATED"/>
    <property type="match status" value="1"/>
</dbReference>
<comment type="function">
    <text evidence="3">One of several proteins that assist in the late maturation steps of the functional core of the 30S ribosomal subunit. Helps release RbfA from mature subunits. May play a role in the assembly of ribosomal proteins into the subunit. Circularly permuted GTPase that catalyzes slow GTP hydrolysis, GTPase activity is stimulated by the 30S ribosomal subunit.</text>
</comment>
<dbReference type="Pfam" id="PF03193">
    <property type="entry name" value="RsgA_GTPase"/>
    <property type="match status" value="1"/>
</dbReference>
<keyword evidence="8" id="KW-1185">Reference proteome</keyword>
<evidence type="ECO:0000313" key="8">
    <source>
        <dbReference type="Proteomes" id="UP000614811"/>
    </source>
</evidence>
<evidence type="ECO:0000259" key="6">
    <source>
        <dbReference type="PROSITE" id="PS51721"/>
    </source>
</evidence>
<dbReference type="EC" id="3.6.1.-" evidence="3"/>
<feature type="domain" description="EngC GTPase" evidence="5">
    <location>
        <begin position="124"/>
        <end position="275"/>
    </location>
</feature>
<name>A0A918RTE5_9GAMM</name>
<comment type="subunit">
    <text evidence="3">Monomer. Associates with 30S ribosomal subunit, binds 16S rRNA.</text>
</comment>
<keyword evidence="3" id="KW-0378">Hydrolase</keyword>
<dbReference type="InterPro" id="IPR027417">
    <property type="entry name" value="P-loop_NTPase"/>
</dbReference>
<dbReference type="GO" id="GO:0046872">
    <property type="term" value="F:metal ion binding"/>
    <property type="evidence" value="ECO:0007669"/>
    <property type="project" value="UniProtKB-KW"/>
</dbReference>
<dbReference type="Gene3D" id="2.40.50.140">
    <property type="entry name" value="Nucleic acid-binding proteins"/>
    <property type="match status" value="1"/>
</dbReference>
<feature type="region of interest" description="Disordered" evidence="4">
    <location>
        <begin position="1"/>
        <end position="40"/>
    </location>
</feature>
<dbReference type="PROSITE" id="PS50936">
    <property type="entry name" value="ENGC_GTPASE"/>
    <property type="match status" value="1"/>
</dbReference>
<comment type="similarity">
    <text evidence="3">Belongs to the TRAFAC class YlqF/YawG GTPase family. RsgA subfamily.</text>
</comment>
<feature type="domain" description="CP-type G" evidence="6">
    <location>
        <begin position="116"/>
        <end position="277"/>
    </location>
</feature>
<dbReference type="RefSeq" id="WP_189400806.1">
    <property type="nucleotide sequence ID" value="NZ_BMXA01000003.1"/>
</dbReference>
<comment type="cofactor">
    <cofactor evidence="3">
        <name>Zn(2+)</name>
        <dbReference type="ChEBI" id="CHEBI:29105"/>
    </cofactor>
    <text evidence="3">Binds 1 zinc ion per subunit.</text>
</comment>
<dbReference type="PROSITE" id="PS51721">
    <property type="entry name" value="G_CP"/>
    <property type="match status" value="1"/>
</dbReference>
<reference evidence="7" key="1">
    <citation type="journal article" date="2014" name="Int. J. Syst. Evol. Microbiol.">
        <title>Complete genome sequence of Corynebacterium casei LMG S-19264T (=DSM 44701T), isolated from a smear-ripened cheese.</title>
        <authorList>
            <consortium name="US DOE Joint Genome Institute (JGI-PGF)"/>
            <person name="Walter F."/>
            <person name="Albersmeier A."/>
            <person name="Kalinowski J."/>
            <person name="Ruckert C."/>
        </authorList>
    </citation>
    <scope>NUCLEOTIDE SEQUENCE</scope>
    <source>
        <strain evidence="7">KCTC 12711</strain>
    </source>
</reference>
<gene>
    <name evidence="3 7" type="primary">rsgA</name>
    <name evidence="7" type="ORF">GCM10008090_21670</name>
</gene>
<keyword evidence="3" id="KW-0963">Cytoplasm</keyword>
<dbReference type="PANTHER" id="PTHR32120">
    <property type="entry name" value="SMALL RIBOSOMAL SUBUNIT BIOGENESIS GTPASE RSGA"/>
    <property type="match status" value="1"/>
</dbReference>
<dbReference type="CDD" id="cd01854">
    <property type="entry name" value="YjeQ_EngC"/>
    <property type="match status" value="1"/>
</dbReference>
<protein>
    <recommendedName>
        <fullName evidence="3">Small ribosomal subunit biogenesis GTPase RsgA</fullName>
        <ecNumber evidence="3">3.6.1.-</ecNumber>
    </recommendedName>
</protein>
<dbReference type="GO" id="GO:0005525">
    <property type="term" value="F:GTP binding"/>
    <property type="evidence" value="ECO:0007669"/>
    <property type="project" value="UniProtKB-UniRule"/>
</dbReference>
<evidence type="ECO:0000256" key="1">
    <source>
        <dbReference type="ARBA" id="ARBA00022741"/>
    </source>
</evidence>
<organism evidence="7 8">
    <name type="scientific">Arenicella chitinivorans</name>
    <dbReference type="NCBI Taxonomy" id="1329800"/>
    <lineage>
        <taxon>Bacteria</taxon>
        <taxon>Pseudomonadati</taxon>
        <taxon>Pseudomonadota</taxon>
        <taxon>Gammaproteobacteria</taxon>
        <taxon>Arenicellales</taxon>
        <taxon>Arenicellaceae</taxon>
        <taxon>Arenicella</taxon>
    </lineage>
</organism>
<feature type="binding site" evidence="3">
    <location>
        <position position="306"/>
    </location>
    <ligand>
        <name>Zn(2+)</name>
        <dbReference type="ChEBI" id="CHEBI:29105"/>
    </ligand>
</feature>
<keyword evidence="1 3" id="KW-0547">Nucleotide-binding</keyword>
<evidence type="ECO:0000313" key="7">
    <source>
        <dbReference type="EMBL" id="GHA11563.1"/>
    </source>
</evidence>
<keyword evidence="3" id="KW-0479">Metal-binding</keyword>
<reference evidence="7" key="2">
    <citation type="submission" date="2020-09" db="EMBL/GenBank/DDBJ databases">
        <authorList>
            <person name="Sun Q."/>
            <person name="Kim S."/>
        </authorList>
    </citation>
    <scope>NUCLEOTIDE SEQUENCE</scope>
    <source>
        <strain evidence="7">KCTC 12711</strain>
    </source>
</reference>
<evidence type="ECO:0000256" key="3">
    <source>
        <dbReference type="HAMAP-Rule" id="MF_01820"/>
    </source>
</evidence>
<dbReference type="NCBIfam" id="NF008931">
    <property type="entry name" value="PRK12288.1"/>
    <property type="match status" value="1"/>
</dbReference>
<keyword evidence="3" id="KW-0690">Ribosome biogenesis</keyword>
<dbReference type="Gene3D" id="3.40.50.300">
    <property type="entry name" value="P-loop containing nucleotide triphosphate hydrolases"/>
    <property type="match status" value="1"/>
</dbReference>
<dbReference type="AlphaFoldDB" id="A0A918RTE5"/>
<dbReference type="GO" id="GO:0042274">
    <property type="term" value="P:ribosomal small subunit biogenesis"/>
    <property type="evidence" value="ECO:0007669"/>
    <property type="project" value="UniProtKB-UniRule"/>
</dbReference>
<feature type="binding site" evidence="3">
    <location>
        <position position="301"/>
    </location>
    <ligand>
        <name>Zn(2+)</name>
        <dbReference type="ChEBI" id="CHEBI:29105"/>
    </ligand>
</feature>
<dbReference type="SUPFAM" id="SSF52540">
    <property type="entry name" value="P-loop containing nucleoside triphosphate hydrolases"/>
    <property type="match status" value="1"/>
</dbReference>
<keyword evidence="3" id="KW-0694">RNA-binding</keyword>
<proteinExistence type="inferred from homology"/>
<dbReference type="HAMAP" id="MF_01820">
    <property type="entry name" value="GTPase_RsgA"/>
    <property type="match status" value="1"/>
</dbReference>
<dbReference type="GO" id="GO:0019843">
    <property type="term" value="F:rRNA binding"/>
    <property type="evidence" value="ECO:0007669"/>
    <property type="project" value="UniProtKB-KW"/>
</dbReference>
<evidence type="ECO:0000256" key="4">
    <source>
        <dbReference type="SAM" id="MobiDB-lite"/>
    </source>
</evidence>
<comment type="subcellular location">
    <subcellularLocation>
        <location evidence="3">Cytoplasm</location>
    </subcellularLocation>
</comment>
<evidence type="ECO:0000256" key="2">
    <source>
        <dbReference type="ARBA" id="ARBA00023134"/>
    </source>
</evidence>
<feature type="binding site" evidence="3">
    <location>
        <position position="314"/>
    </location>
    <ligand>
        <name>Zn(2+)</name>
        <dbReference type="ChEBI" id="CHEBI:29105"/>
    </ligand>
</feature>
<sequence length="353" mass="38969">MSRRKLNRRQQWQAEKNQSERTARSFNKTRDLSRKNQSGELSSEQQGLVICRYSKHFEVEALEGDDLGKVHQCTTRTNLGSIVAGDKVIWRAGSDLTGVIVSRLDRSSILERPDNFGKLKPVAANIDQMLIVIACEPAPQANLIDRYLVAAELMNVRAVIVLNKADLISTSNEAQFETLLDVYRRLDYPAVKIVSSRHQTPQLDALPELIDQHTSIVVGQSGVGKSSLINALLPSANLAIGDLSETTREGTHTTTKAKLLHLPAGGRLIDSPGIRDFSLWHIDPLQLQHGFVEIAELIGHCRFRDCKHESEPGCAVLAAVESGDIQAPRFASYLRIKEAVLDQQSRGLNLAGS</sequence>
<dbReference type="InterPro" id="IPR010914">
    <property type="entry name" value="RsgA_GTPase_dom"/>
</dbReference>
<dbReference type="NCBIfam" id="TIGR00157">
    <property type="entry name" value="ribosome small subunit-dependent GTPase A"/>
    <property type="match status" value="1"/>
</dbReference>
<dbReference type="InterPro" id="IPR012340">
    <property type="entry name" value="NA-bd_OB-fold"/>
</dbReference>